<comment type="function">
    <text evidence="16">Peptidoglycan polymerase that is essential for cell division.</text>
</comment>
<keyword evidence="3 16" id="KW-1003">Cell membrane</keyword>
<keyword evidence="9 16" id="KW-0573">Peptidoglycan synthesis</keyword>
<name>A0AA51X909_9GAMM</name>
<keyword evidence="16" id="KW-0997">Cell inner membrane</keyword>
<evidence type="ECO:0000256" key="12">
    <source>
        <dbReference type="ARBA" id="ARBA00023306"/>
    </source>
</evidence>
<reference evidence="17 18" key="1">
    <citation type="submission" date="2023-08" db="EMBL/GenBank/DDBJ databases">
        <title>Pleionea litopenaei sp. nov., isolated from stomach of juvenile Litopenaeus vannamei.</title>
        <authorList>
            <person name="Rho A.M."/>
            <person name="Hwang C.Y."/>
        </authorList>
    </citation>
    <scope>NUCLEOTIDE SEQUENCE [LARGE SCALE GENOMIC DNA]</scope>
    <source>
        <strain evidence="17 18">HL-JVS1</strain>
    </source>
</reference>
<feature type="transmembrane region" description="Helical" evidence="16">
    <location>
        <begin position="268"/>
        <end position="293"/>
    </location>
</feature>
<keyword evidence="10 16" id="KW-1133">Transmembrane helix</keyword>
<feature type="transmembrane region" description="Helical" evidence="16">
    <location>
        <begin position="108"/>
        <end position="135"/>
    </location>
</feature>
<accession>A0AA51X909</accession>
<feature type="transmembrane region" description="Helical" evidence="16">
    <location>
        <begin position="170"/>
        <end position="187"/>
    </location>
</feature>
<evidence type="ECO:0000256" key="14">
    <source>
        <dbReference type="ARBA" id="ARBA00038053"/>
    </source>
</evidence>
<comment type="catalytic activity">
    <reaction evidence="15 16">
        <text>[GlcNAc-(1-&gt;4)-Mur2Ac(oyl-L-Ala-gamma-D-Glu-L-Lys-D-Ala-D-Ala)](n)-di-trans,octa-cis-undecaprenyl diphosphate + beta-D-GlcNAc-(1-&gt;4)-Mur2Ac(oyl-L-Ala-gamma-D-Glu-L-Lys-D-Ala-D-Ala)-di-trans,octa-cis-undecaprenyl diphosphate = [GlcNAc-(1-&gt;4)-Mur2Ac(oyl-L-Ala-gamma-D-Glu-L-Lys-D-Ala-D-Ala)](n+1)-di-trans,octa-cis-undecaprenyl diphosphate + di-trans,octa-cis-undecaprenyl diphosphate + H(+)</text>
        <dbReference type="Rhea" id="RHEA:23708"/>
        <dbReference type="Rhea" id="RHEA-COMP:9602"/>
        <dbReference type="Rhea" id="RHEA-COMP:9603"/>
        <dbReference type="ChEBI" id="CHEBI:15378"/>
        <dbReference type="ChEBI" id="CHEBI:58405"/>
        <dbReference type="ChEBI" id="CHEBI:60033"/>
        <dbReference type="ChEBI" id="CHEBI:78435"/>
        <dbReference type="EC" id="2.4.99.28"/>
    </reaction>
</comment>
<evidence type="ECO:0000256" key="6">
    <source>
        <dbReference type="ARBA" id="ARBA00022679"/>
    </source>
</evidence>
<comment type="similarity">
    <text evidence="14 16">Belongs to the SEDS family. FtsW subfamily.</text>
</comment>
<evidence type="ECO:0000256" key="15">
    <source>
        <dbReference type="ARBA" id="ARBA00049902"/>
    </source>
</evidence>
<keyword evidence="7 16" id="KW-0812">Transmembrane</keyword>
<comment type="pathway">
    <text evidence="2 16">Cell wall biogenesis; peptidoglycan biosynthesis.</text>
</comment>
<evidence type="ECO:0000313" key="17">
    <source>
        <dbReference type="EMBL" id="WMS88675.1"/>
    </source>
</evidence>
<dbReference type="HAMAP" id="MF_00913">
    <property type="entry name" value="PGT_FtsW_proteobact"/>
    <property type="match status" value="1"/>
</dbReference>
<dbReference type="GO" id="GO:0008955">
    <property type="term" value="F:peptidoglycan glycosyltransferase activity"/>
    <property type="evidence" value="ECO:0007669"/>
    <property type="project" value="UniProtKB-UniRule"/>
</dbReference>
<dbReference type="Pfam" id="PF01098">
    <property type="entry name" value="FTSW_RODA_SPOVE"/>
    <property type="match status" value="1"/>
</dbReference>
<dbReference type="EMBL" id="CP133548">
    <property type="protein sequence ID" value="WMS88675.1"/>
    <property type="molecule type" value="Genomic_DNA"/>
</dbReference>
<dbReference type="GO" id="GO:0015648">
    <property type="term" value="F:lipid-linked peptidoglycan transporter activity"/>
    <property type="evidence" value="ECO:0007669"/>
    <property type="project" value="TreeGrafter"/>
</dbReference>
<dbReference type="PROSITE" id="PS00428">
    <property type="entry name" value="FTSW_RODA_SPOVE"/>
    <property type="match status" value="1"/>
</dbReference>
<dbReference type="NCBIfam" id="TIGR02614">
    <property type="entry name" value="ftsW"/>
    <property type="match status" value="1"/>
</dbReference>
<dbReference type="KEGG" id="plei:Q9312_07105"/>
<feature type="transmembrane region" description="Helical" evidence="16">
    <location>
        <begin position="57"/>
        <end position="76"/>
    </location>
</feature>
<evidence type="ECO:0000256" key="8">
    <source>
        <dbReference type="ARBA" id="ARBA00022960"/>
    </source>
</evidence>
<evidence type="ECO:0000256" key="16">
    <source>
        <dbReference type="HAMAP-Rule" id="MF_00913"/>
    </source>
</evidence>
<dbReference type="RefSeq" id="WP_309203895.1">
    <property type="nucleotide sequence ID" value="NZ_CP133548.1"/>
</dbReference>
<evidence type="ECO:0000256" key="11">
    <source>
        <dbReference type="ARBA" id="ARBA00023136"/>
    </source>
</evidence>
<keyword evidence="13 16" id="KW-0961">Cell wall biogenesis/degradation</keyword>
<dbReference type="GO" id="GO:0071555">
    <property type="term" value="P:cell wall organization"/>
    <property type="evidence" value="ECO:0007669"/>
    <property type="project" value="UniProtKB-KW"/>
</dbReference>
<keyword evidence="11 16" id="KW-0472">Membrane</keyword>
<evidence type="ECO:0000256" key="2">
    <source>
        <dbReference type="ARBA" id="ARBA00004752"/>
    </source>
</evidence>
<dbReference type="PANTHER" id="PTHR30474:SF2">
    <property type="entry name" value="PEPTIDOGLYCAN GLYCOSYLTRANSFERASE FTSW-RELATED"/>
    <property type="match status" value="1"/>
</dbReference>
<dbReference type="GO" id="GO:0043093">
    <property type="term" value="P:FtsZ-dependent cytokinesis"/>
    <property type="evidence" value="ECO:0007669"/>
    <property type="project" value="UniProtKB-UniRule"/>
</dbReference>
<keyword evidence="8 16" id="KW-0133">Cell shape</keyword>
<feature type="transmembrane region" description="Helical" evidence="16">
    <location>
        <begin position="313"/>
        <end position="334"/>
    </location>
</feature>
<feature type="transmembrane region" description="Helical" evidence="16">
    <location>
        <begin position="192"/>
        <end position="212"/>
    </location>
</feature>
<evidence type="ECO:0000313" key="18">
    <source>
        <dbReference type="Proteomes" id="UP001239782"/>
    </source>
</evidence>
<protein>
    <recommendedName>
        <fullName evidence="16">Probable peptidoglycan glycosyltransferase FtsW</fullName>
        <shortName evidence="16">PGT</shortName>
        <ecNumber evidence="16">2.4.99.28</ecNumber>
    </recommendedName>
    <alternativeName>
        <fullName evidence="16">Cell division protein FtsW</fullName>
    </alternativeName>
    <alternativeName>
        <fullName evidence="16">Cell wall polymerase</fullName>
    </alternativeName>
    <alternativeName>
        <fullName evidence="16">Peptidoglycan polymerase</fullName>
        <shortName evidence="16">PG polymerase</shortName>
    </alternativeName>
</protein>
<dbReference type="InterPro" id="IPR001182">
    <property type="entry name" value="FtsW/RodA"/>
</dbReference>
<dbReference type="InterPro" id="IPR013437">
    <property type="entry name" value="FtsW"/>
</dbReference>
<comment type="subcellular location">
    <subcellularLocation>
        <location evidence="16">Cell inner membrane</location>
        <topology evidence="16">Multi-pass membrane protein</topology>
    </subcellularLocation>
    <subcellularLocation>
        <location evidence="1">Cell membrane</location>
        <topology evidence="1">Multi-pass membrane protein</topology>
    </subcellularLocation>
    <text evidence="16">Localizes to the division septum.</text>
</comment>
<dbReference type="GO" id="GO:0032153">
    <property type="term" value="C:cell division site"/>
    <property type="evidence" value="ECO:0007669"/>
    <property type="project" value="UniProtKB-UniRule"/>
</dbReference>
<dbReference type="EC" id="2.4.99.28" evidence="16"/>
<feature type="transmembrane region" description="Helical" evidence="16">
    <location>
        <begin position="83"/>
        <end position="102"/>
    </location>
</feature>
<evidence type="ECO:0000256" key="9">
    <source>
        <dbReference type="ARBA" id="ARBA00022984"/>
    </source>
</evidence>
<feature type="transmembrane region" description="Helical" evidence="16">
    <location>
        <begin position="147"/>
        <end position="164"/>
    </location>
</feature>
<dbReference type="Proteomes" id="UP001239782">
    <property type="component" value="Chromosome"/>
</dbReference>
<feature type="transmembrane region" description="Helical" evidence="16">
    <location>
        <begin position="17"/>
        <end position="37"/>
    </location>
</feature>
<evidence type="ECO:0000256" key="4">
    <source>
        <dbReference type="ARBA" id="ARBA00022618"/>
    </source>
</evidence>
<keyword evidence="12 16" id="KW-0131">Cell cycle</keyword>
<keyword evidence="5 16" id="KW-0328">Glycosyltransferase</keyword>
<keyword evidence="18" id="KW-1185">Reference proteome</keyword>
<keyword evidence="4 16" id="KW-0132">Cell division</keyword>
<evidence type="ECO:0000256" key="7">
    <source>
        <dbReference type="ARBA" id="ARBA00022692"/>
    </source>
</evidence>
<evidence type="ECO:0000256" key="3">
    <source>
        <dbReference type="ARBA" id="ARBA00022475"/>
    </source>
</evidence>
<evidence type="ECO:0000256" key="5">
    <source>
        <dbReference type="ARBA" id="ARBA00022676"/>
    </source>
</evidence>
<dbReference type="GO" id="GO:0005886">
    <property type="term" value="C:plasma membrane"/>
    <property type="evidence" value="ECO:0007669"/>
    <property type="project" value="UniProtKB-SubCell"/>
</dbReference>
<dbReference type="InterPro" id="IPR018365">
    <property type="entry name" value="Cell_cycle_FtsW-rel_CS"/>
</dbReference>
<keyword evidence="6 16" id="KW-0808">Transferase</keyword>
<dbReference type="PANTHER" id="PTHR30474">
    <property type="entry name" value="CELL CYCLE PROTEIN"/>
    <property type="match status" value="1"/>
</dbReference>
<dbReference type="GO" id="GO:0008360">
    <property type="term" value="P:regulation of cell shape"/>
    <property type="evidence" value="ECO:0007669"/>
    <property type="project" value="UniProtKB-KW"/>
</dbReference>
<dbReference type="GO" id="GO:0009252">
    <property type="term" value="P:peptidoglycan biosynthetic process"/>
    <property type="evidence" value="ECO:0007669"/>
    <property type="project" value="UniProtKB-UniRule"/>
</dbReference>
<evidence type="ECO:0000256" key="1">
    <source>
        <dbReference type="ARBA" id="ARBA00004651"/>
    </source>
</evidence>
<evidence type="ECO:0000256" key="13">
    <source>
        <dbReference type="ARBA" id="ARBA00023316"/>
    </source>
</evidence>
<sequence length="386" mass="42293">MSNTLTANFAQTLDSKLIAIVFTLLAVGGVMIVSTSIPFADKSMSGNAFYFVQRHFIYLLVAIAAGFVTLGIKIEFWQKHGPWLLVAAIVLLLAVLVIGRTVNGSRRWIVLGPITIQVSELVKLFVITYIAGYLVRRTDELQTQIRGFIKPLLVVSIITVLLVAEPDFGAAAVICATTMTMLFLAGAKLWQFLMLSVCVGIALFGVAISQPYRYERLLVFLDPWKDPFGSGYQLTQSLIAYGRGEWFGEGLGNSIQKLSYLPEAHTDFVFAVFAEEFGFVGVALVIALFLMLFIRGMKIARNALKQQNAYAAYLSYGISIWLILQAIVNIGVSSGALPTKGLTLPFISYGGNSLVVCCVAIGILLRVNYECSQASPKKKKKEKSDE</sequence>
<evidence type="ECO:0000256" key="10">
    <source>
        <dbReference type="ARBA" id="ARBA00022989"/>
    </source>
</evidence>
<gene>
    <name evidence="16 17" type="primary">ftsW</name>
    <name evidence="17" type="ORF">Q9312_07105</name>
</gene>
<organism evidence="17 18">
    <name type="scientific">Pleionea litopenaei</name>
    <dbReference type="NCBI Taxonomy" id="3070815"/>
    <lineage>
        <taxon>Bacteria</taxon>
        <taxon>Pseudomonadati</taxon>
        <taxon>Pseudomonadota</taxon>
        <taxon>Gammaproteobacteria</taxon>
        <taxon>Oceanospirillales</taxon>
        <taxon>Pleioneaceae</taxon>
        <taxon>Pleionea</taxon>
    </lineage>
</organism>
<proteinExistence type="inferred from homology"/>
<dbReference type="AlphaFoldDB" id="A0AA51X909"/>
<feature type="transmembrane region" description="Helical" evidence="16">
    <location>
        <begin position="346"/>
        <end position="369"/>
    </location>
</feature>